<proteinExistence type="predicted"/>
<name>A0ABQ4HN61_9ACTN</name>
<dbReference type="EMBL" id="BOOZ01000002">
    <property type="protein sequence ID" value="GIJ07079.1"/>
    <property type="molecule type" value="Genomic_DNA"/>
</dbReference>
<sequence>MAVGLRLEWVGLLTLWNAGGAGIPIGSTARKRPACQMHGASALSVRESALR</sequence>
<accession>A0ABQ4HN61</accession>
<dbReference type="Proteomes" id="UP000647017">
    <property type="component" value="Unassembled WGS sequence"/>
</dbReference>
<keyword evidence="2" id="KW-1185">Reference proteome</keyword>
<reference evidence="1 2" key="1">
    <citation type="submission" date="2021-01" db="EMBL/GenBank/DDBJ databases">
        <title>Whole genome shotgun sequence of Verrucosispora andamanensis NBRC 109075.</title>
        <authorList>
            <person name="Komaki H."/>
            <person name="Tamura T."/>
        </authorList>
    </citation>
    <scope>NUCLEOTIDE SEQUENCE [LARGE SCALE GENOMIC DNA]</scope>
    <source>
        <strain evidence="1 2">NBRC 109075</strain>
    </source>
</reference>
<protein>
    <submittedName>
        <fullName evidence="1">Uncharacterized protein</fullName>
    </submittedName>
</protein>
<organism evidence="1 2">
    <name type="scientific">Micromonospora andamanensis</name>
    <dbReference type="NCBI Taxonomy" id="1287068"/>
    <lineage>
        <taxon>Bacteria</taxon>
        <taxon>Bacillati</taxon>
        <taxon>Actinomycetota</taxon>
        <taxon>Actinomycetes</taxon>
        <taxon>Micromonosporales</taxon>
        <taxon>Micromonosporaceae</taxon>
        <taxon>Micromonospora</taxon>
    </lineage>
</organism>
<evidence type="ECO:0000313" key="1">
    <source>
        <dbReference type="EMBL" id="GIJ07079.1"/>
    </source>
</evidence>
<gene>
    <name evidence="1" type="ORF">Van01_02930</name>
</gene>
<evidence type="ECO:0000313" key="2">
    <source>
        <dbReference type="Proteomes" id="UP000647017"/>
    </source>
</evidence>
<comment type="caution">
    <text evidence="1">The sequence shown here is derived from an EMBL/GenBank/DDBJ whole genome shotgun (WGS) entry which is preliminary data.</text>
</comment>